<evidence type="ECO:0000313" key="1">
    <source>
        <dbReference type="EMBL" id="KAG5185808.1"/>
    </source>
</evidence>
<protein>
    <submittedName>
        <fullName evidence="1">Uncharacterized protein</fullName>
    </submittedName>
</protein>
<sequence length="261" mass="29206">MPDQSSKALVYIFGALAVTTSTYAYVRWSAGAKRRAPPKEEGVEELPRVPKDKVAEFFDVIIENMTKAIMALEAQLAQYRGQVPREQLAQVMLQQFEDQLQQQQDALLKKWGYTEEELEAATEYYGGDGDVRHGAQRLRRMYEAVSGQSAGQLPRGLTEDTLCAALNDYFDVSIALMRRLVEDVTDRGQSVDNPLMMQEIMMRFTREQDAVATDALAAYGMHSEMVGPAIEKFKGSDKVMGTFAACQQRQQTEFAALGLPL</sequence>
<organism evidence="1 2">
    <name type="scientific">Tribonema minus</name>
    <dbReference type="NCBI Taxonomy" id="303371"/>
    <lineage>
        <taxon>Eukaryota</taxon>
        <taxon>Sar</taxon>
        <taxon>Stramenopiles</taxon>
        <taxon>Ochrophyta</taxon>
        <taxon>PX clade</taxon>
        <taxon>Xanthophyceae</taxon>
        <taxon>Tribonematales</taxon>
        <taxon>Tribonemataceae</taxon>
        <taxon>Tribonema</taxon>
    </lineage>
</organism>
<gene>
    <name evidence="1" type="ORF">JKP88DRAFT_236481</name>
</gene>
<evidence type="ECO:0000313" key="2">
    <source>
        <dbReference type="Proteomes" id="UP000664859"/>
    </source>
</evidence>
<name>A0A835ZBD1_9STRA</name>
<dbReference type="Proteomes" id="UP000664859">
    <property type="component" value="Unassembled WGS sequence"/>
</dbReference>
<dbReference type="EMBL" id="JAFCMP010000121">
    <property type="protein sequence ID" value="KAG5185808.1"/>
    <property type="molecule type" value="Genomic_DNA"/>
</dbReference>
<reference evidence="1" key="1">
    <citation type="submission" date="2021-02" db="EMBL/GenBank/DDBJ databases">
        <title>First Annotated Genome of the Yellow-green Alga Tribonema minus.</title>
        <authorList>
            <person name="Mahan K.M."/>
        </authorList>
    </citation>
    <scope>NUCLEOTIDE SEQUENCE</scope>
    <source>
        <strain evidence="1">UTEX B ZZ1240</strain>
    </source>
</reference>
<proteinExistence type="predicted"/>
<comment type="caution">
    <text evidence="1">The sequence shown here is derived from an EMBL/GenBank/DDBJ whole genome shotgun (WGS) entry which is preliminary data.</text>
</comment>
<accession>A0A835ZBD1</accession>
<keyword evidence="2" id="KW-1185">Reference proteome</keyword>
<dbReference type="AlphaFoldDB" id="A0A835ZBD1"/>